<organism evidence="6 7">
    <name type="scientific">Speluncibacter jeojiensis</name>
    <dbReference type="NCBI Taxonomy" id="2710754"/>
    <lineage>
        <taxon>Bacteria</taxon>
        <taxon>Bacillati</taxon>
        <taxon>Actinomycetota</taxon>
        <taxon>Actinomycetes</taxon>
        <taxon>Mycobacteriales</taxon>
        <taxon>Speluncibacteraceae</taxon>
        <taxon>Speluncibacter</taxon>
    </lineage>
</organism>
<protein>
    <recommendedName>
        <fullName evidence="4">Carboxylic ester hydrolase</fullName>
        <ecNumber evidence="4">3.1.1.-</ecNumber>
    </recommendedName>
</protein>
<dbReference type="PRINTS" id="PR00878">
    <property type="entry name" value="CHOLNESTRASE"/>
</dbReference>
<accession>A0A9X4RH98</accession>
<dbReference type="Proteomes" id="UP001152755">
    <property type="component" value="Unassembled WGS sequence"/>
</dbReference>
<dbReference type="InterPro" id="IPR019819">
    <property type="entry name" value="Carboxylesterase_B_CS"/>
</dbReference>
<dbReference type="EC" id="3.1.1.-" evidence="4"/>
<evidence type="ECO:0000313" key="6">
    <source>
        <dbReference type="EMBL" id="MDG3014856.1"/>
    </source>
</evidence>
<feature type="domain" description="Carboxylesterase type B" evidence="5">
    <location>
        <begin position="12"/>
        <end position="495"/>
    </location>
</feature>
<dbReference type="RefSeq" id="WP_277834113.1">
    <property type="nucleotide sequence ID" value="NZ_JAAIVF010000005.1"/>
</dbReference>
<comment type="similarity">
    <text evidence="1 4">Belongs to the type-B carboxylesterase/lipase family.</text>
</comment>
<name>A0A9X4RH98_9ACTN</name>
<keyword evidence="2 4" id="KW-0378">Hydrolase</keyword>
<dbReference type="Gene3D" id="3.40.50.1820">
    <property type="entry name" value="alpha/beta hydrolase"/>
    <property type="match status" value="1"/>
</dbReference>
<reference evidence="6" key="1">
    <citation type="submission" date="2022-08" db="EMBL/GenBank/DDBJ databases">
        <title>Genome analysis of Corynebacteriales strain.</title>
        <authorList>
            <person name="Lee S.D."/>
        </authorList>
    </citation>
    <scope>NUCLEOTIDE SEQUENCE</scope>
    <source>
        <strain evidence="6">D3-21</strain>
    </source>
</reference>
<evidence type="ECO:0000256" key="4">
    <source>
        <dbReference type="RuleBase" id="RU361235"/>
    </source>
</evidence>
<feature type="active site" description="Charge relay system" evidence="3">
    <location>
        <position position="418"/>
    </location>
</feature>
<dbReference type="Pfam" id="PF00135">
    <property type="entry name" value="COesterase"/>
    <property type="match status" value="1"/>
</dbReference>
<evidence type="ECO:0000259" key="5">
    <source>
        <dbReference type="Pfam" id="PF00135"/>
    </source>
</evidence>
<evidence type="ECO:0000256" key="3">
    <source>
        <dbReference type="PIRSR" id="PIRSR600997-1"/>
    </source>
</evidence>
<dbReference type="GO" id="GO:0004104">
    <property type="term" value="F:cholinesterase activity"/>
    <property type="evidence" value="ECO:0007669"/>
    <property type="project" value="InterPro"/>
</dbReference>
<dbReference type="InterPro" id="IPR000997">
    <property type="entry name" value="Cholinesterase"/>
</dbReference>
<dbReference type="InterPro" id="IPR002018">
    <property type="entry name" value="CarbesteraseB"/>
</dbReference>
<evidence type="ECO:0000256" key="1">
    <source>
        <dbReference type="ARBA" id="ARBA00005964"/>
    </source>
</evidence>
<dbReference type="PROSITE" id="PS00122">
    <property type="entry name" value="CARBOXYLESTERASE_B_1"/>
    <property type="match status" value="1"/>
</dbReference>
<dbReference type="InterPro" id="IPR019826">
    <property type="entry name" value="Carboxylesterase_B_AS"/>
</dbReference>
<dbReference type="PANTHER" id="PTHR11559">
    <property type="entry name" value="CARBOXYLESTERASE"/>
    <property type="match status" value="1"/>
</dbReference>
<dbReference type="EMBL" id="JANRHA010000005">
    <property type="protein sequence ID" value="MDG3014856.1"/>
    <property type="molecule type" value="Genomic_DNA"/>
</dbReference>
<feature type="active site" description="Charge relay system" evidence="3">
    <location>
        <position position="324"/>
    </location>
</feature>
<dbReference type="PROSITE" id="PS00941">
    <property type="entry name" value="CARBOXYLESTERASE_B_2"/>
    <property type="match status" value="1"/>
</dbReference>
<dbReference type="InterPro" id="IPR050309">
    <property type="entry name" value="Type-B_Carboxylest/Lipase"/>
</dbReference>
<keyword evidence="7" id="KW-1185">Reference proteome</keyword>
<feature type="active site" description="Acyl-ester intermediate" evidence="3">
    <location>
        <position position="200"/>
    </location>
</feature>
<gene>
    <name evidence="6" type="ORF">NVS88_09835</name>
</gene>
<dbReference type="InterPro" id="IPR029058">
    <property type="entry name" value="AB_hydrolase_fold"/>
</dbReference>
<sequence length="508" mass="54529">MTDTAAAAPGLEVATAEGRVRGRVHGDLLSWRGIPYATPPVGALRLRAPQPMTPWTGVRGALDWGFAAPQPPYGAVIGPGRRQPIGEDCLTLNVLAPRRPSDSLRPVMVFIHGGGYLLGTSALSVYGGQKLVERGDVVYVSLNYRLGPLGYLDLTDFATPDRPIDSNLGLRDQVAALEWVQRNIEAFGGDPRNVTVFGESAGGNAVTTLFATPAAEGLFARGIAQSSDAGVAYGRERSAQWGREFVACLGADPSDAAAALDRASLREIGRAAGKFMKDSLIAAPGTLAYAPVVDDDYLPKHPVDAMADGSAHAVPLMIGTNSREGALFTRFLTDGLPLSESSIATMFSLTEPAALARVTSAYRDYPRRRAAVDLGGDALFWKPSTDCASGHSRFAPTYSYRYDFTTPSLTAIGFGATHAMELIPVFGLADTGMGRSMTPLGGRKALRALSERMQAHWLSFARGGEPLSSWPAYDEQHRKTMIFDATDRVECDPRGERRRAWEGYLGYR</sequence>
<comment type="caution">
    <text evidence="6">The sequence shown here is derived from an EMBL/GenBank/DDBJ whole genome shotgun (WGS) entry which is preliminary data.</text>
</comment>
<evidence type="ECO:0000256" key="2">
    <source>
        <dbReference type="ARBA" id="ARBA00022801"/>
    </source>
</evidence>
<evidence type="ECO:0000313" key="7">
    <source>
        <dbReference type="Proteomes" id="UP001152755"/>
    </source>
</evidence>
<dbReference type="AlphaFoldDB" id="A0A9X4RH98"/>
<proteinExistence type="inferred from homology"/>
<dbReference type="SUPFAM" id="SSF53474">
    <property type="entry name" value="alpha/beta-Hydrolases"/>
    <property type="match status" value="1"/>
</dbReference>